<accession>A0A084GK33</accession>
<dbReference type="PANTHER" id="PTHR36448:SF2">
    <property type="entry name" value="CUPIN TYPE-1 DOMAIN-CONTAINING PROTEIN"/>
    <property type="match status" value="1"/>
</dbReference>
<dbReference type="InterPro" id="IPR014500">
    <property type="entry name" value="UCP019307_cupin"/>
</dbReference>
<dbReference type="PANTHER" id="PTHR36448">
    <property type="entry name" value="BLR7373 PROTEIN"/>
    <property type="match status" value="1"/>
</dbReference>
<evidence type="ECO:0000313" key="3">
    <source>
        <dbReference type="Proteomes" id="UP000028549"/>
    </source>
</evidence>
<dbReference type="InterPro" id="IPR011051">
    <property type="entry name" value="RmlC_Cupin_sf"/>
</dbReference>
<dbReference type="InterPro" id="IPR014710">
    <property type="entry name" value="RmlC-like_jellyroll"/>
</dbReference>
<sequence>MNVQHELFEGDGTIPNNTELPLLVYKTAFSDKEEFEHALKRNSWNGAWVNGVYTYHHFHSSAHEVLGVLGGRAEVLFGGEEGRKLLLEKGDVAIIPAGVGHKCLQKDADFQVMGAYPDNQEMDMCTGKPEEYEEAISRIKQVPLPSHDPFFGENGPMFEYWKG</sequence>
<dbReference type="PIRSF" id="PIRSF019307">
    <property type="entry name" value="UCP019307"/>
    <property type="match status" value="1"/>
</dbReference>
<dbReference type="OrthoDB" id="9791759at2"/>
<dbReference type="EMBL" id="JNVC02000017">
    <property type="protein sequence ID" value="KEZ47695.1"/>
    <property type="molecule type" value="Genomic_DNA"/>
</dbReference>
<name>A0A084GK33_METID</name>
<dbReference type="Gene3D" id="2.60.120.10">
    <property type="entry name" value="Jelly Rolls"/>
    <property type="match status" value="1"/>
</dbReference>
<dbReference type="CDD" id="cd02219">
    <property type="entry name" value="cupin_YjlB-like"/>
    <property type="match status" value="1"/>
</dbReference>
<dbReference type="InterPro" id="IPR013096">
    <property type="entry name" value="Cupin_2"/>
</dbReference>
<proteinExistence type="predicted"/>
<protein>
    <recommendedName>
        <fullName evidence="1">Cupin type-2 domain-containing protein</fullName>
    </recommendedName>
</protein>
<reference evidence="2 3" key="1">
    <citation type="journal article" date="2005" name="Int. J. Syst. Evol. Microbiol.">
        <title>Bacillus cibi sp. nov., isolated from jeotgal, a traditional Korean fermented seafood.</title>
        <authorList>
            <person name="Yoon J.H."/>
            <person name="Lee C.H."/>
            <person name="Oh T.K."/>
        </authorList>
    </citation>
    <scope>NUCLEOTIDE SEQUENCE [LARGE SCALE GENOMIC DNA]</scope>
    <source>
        <strain evidence="2 3">DSM 16189</strain>
    </source>
</reference>
<feature type="domain" description="Cupin type-2" evidence="1">
    <location>
        <begin position="55"/>
        <end position="103"/>
    </location>
</feature>
<dbReference type="InterPro" id="IPR047121">
    <property type="entry name" value="YjiB-like"/>
</dbReference>
<organism evidence="2 3">
    <name type="scientific">Metabacillus indicus</name>
    <name type="common">Bacillus indicus</name>
    <dbReference type="NCBI Taxonomy" id="246786"/>
    <lineage>
        <taxon>Bacteria</taxon>
        <taxon>Bacillati</taxon>
        <taxon>Bacillota</taxon>
        <taxon>Bacilli</taxon>
        <taxon>Bacillales</taxon>
        <taxon>Bacillaceae</taxon>
        <taxon>Metabacillus</taxon>
    </lineage>
</organism>
<dbReference type="SUPFAM" id="SSF51182">
    <property type="entry name" value="RmlC-like cupins"/>
    <property type="match status" value="1"/>
</dbReference>
<keyword evidence="3" id="KW-1185">Reference proteome</keyword>
<gene>
    <name evidence="2" type="ORF">GS18_0218710</name>
</gene>
<dbReference type="Pfam" id="PF07883">
    <property type="entry name" value="Cupin_2"/>
    <property type="match status" value="1"/>
</dbReference>
<dbReference type="AlphaFoldDB" id="A0A084GK33"/>
<dbReference type="STRING" id="246786.GS18_0218710"/>
<evidence type="ECO:0000259" key="1">
    <source>
        <dbReference type="Pfam" id="PF07883"/>
    </source>
</evidence>
<dbReference type="Proteomes" id="UP000028549">
    <property type="component" value="Unassembled WGS sequence"/>
</dbReference>
<dbReference type="RefSeq" id="WP_029566319.1">
    <property type="nucleotide sequence ID" value="NZ_JBBJSM010000015.1"/>
</dbReference>
<evidence type="ECO:0000313" key="2">
    <source>
        <dbReference type="EMBL" id="KEZ47695.1"/>
    </source>
</evidence>
<comment type="caution">
    <text evidence="2">The sequence shown here is derived from an EMBL/GenBank/DDBJ whole genome shotgun (WGS) entry which is preliminary data.</text>
</comment>